<sequence length="29" mass="3223">VIRLKNDYSVSTDTVNKPEHLLSGAINTH</sequence>
<gene>
    <name evidence="1" type="ORF">METZ01_LOCUS80322</name>
</gene>
<dbReference type="EMBL" id="UINC01006428">
    <property type="protein sequence ID" value="SVA27468.1"/>
    <property type="molecule type" value="Genomic_DNA"/>
</dbReference>
<evidence type="ECO:0000313" key="1">
    <source>
        <dbReference type="EMBL" id="SVA27468.1"/>
    </source>
</evidence>
<feature type="non-terminal residue" evidence="1">
    <location>
        <position position="1"/>
    </location>
</feature>
<dbReference type="AlphaFoldDB" id="A0A381UIJ7"/>
<organism evidence="1">
    <name type="scientific">marine metagenome</name>
    <dbReference type="NCBI Taxonomy" id="408172"/>
    <lineage>
        <taxon>unclassified sequences</taxon>
        <taxon>metagenomes</taxon>
        <taxon>ecological metagenomes</taxon>
    </lineage>
</organism>
<name>A0A381UIJ7_9ZZZZ</name>
<reference evidence="1" key="1">
    <citation type="submission" date="2018-05" db="EMBL/GenBank/DDBJ databases">
        <authorList>
            <person name="Lanie J.A."/>
            <person name="Ng W.-L."/>
            <person name="Kazmierczak K.M."/>
            <person name="Andrzejewski T.M."/>
            <person name="Davidsen T.M."/>
            <person name="Wayne K.J."/>
            <person name="Tettelin H."/>
            <person name="Glass J.I."/>
            <person name="Rusch D."/>
            <person name="Podicherti R."/>
            <person name="Tsui H.-C.T."/>
            <person name="Winkler M.E."/>
        </authorList>
    </citation>
    <scope>NUCLEOTIDE SEQUENCE</scope>
</reference>
<accession>A0A381UIJ7</accession>
<protein>
    <submittedName>
        <fullName evidence="1">Uncharacterized protein</fullName>
    </submittedName>
</protein>
<proteinExistence type="predicted"/>
<feature type="non-terminal residue" evidence="1">
    <location>
        <position position="29"/>
    </location>
</feature>